<comment type="caution">
    <text evidence="2">The sequence shown here is derived from an EMBL/GenBank/DDBJ whole genome shotgun (WGS) entry which is preliminary data.</text>
</comment>
<dbReference type="GO" id="GO:0008168">
    <property type="term" value="F:methyltransferase activity"/>
    <property type="evidence" value="ECO:0007669"/>
    <property type="project" value="UniProtKB-KW"/>
</dbReference>
<gene>
    <name evidence="2" type="ORF">SAMN06265222_10796</name>
</gene>
<accession>A0ABY1QAZ6</accession>
<name>A0ABY1QAZ6_9BACT</name>
<organism evidence="2 3">
    <name type="scientific">Neorhodopirellula lusitana</name>
    <dbReference type="NCBI Taxonomy" id="445327"/>
    <lineage>
        <taxon>Bacteria</taxon>
        <taxon>Pseudomonadati</taxon>
        <taxon>Planctomycetota</taxon>
        <taxon>Planctomycetia</taxon>
        <taxon>Pirellulales</taxon>
        <taxon>Pirellulaceae</taxon>
        <taxon>Neorhodopirellula</taxon>
    </lineage>
</organism>
<protein>
    <submittedName>
        <fullName evidence="2">DNA methylase</fullName>
    </submittedName>
</protein>
<dbReference type="InterPro" id="IPR029063">
    <property type="entry name" value="SAM-dependent_MTases_sf"/>
</dbReference>
<evidence type="ECO:0000259" key="1">
    <source>
        <dbReference type="Pfam" id="PF06634"/>
    </source>
</evidence>
<dbReference type="Proteomes" id="UP001158067">
    <property type="component" value="Unassembled WGS sequence"/>
</dbReference>
<keyword evidence="2" id="KW-0489">Methyltransferase</keyword>
<feature type="domain" description="DUF1156" evidence="1">
    <location>
        <begin position="14"/>
        <end position="84"/>
    </location>
</feature>
<dbReference type="GO" id="GO:0032259">
    <property type="term" value="P:methylation"/>
    <property type="evidence" value="ECO:0007669"/>
    <property type="project" value="UniProtKB-KW"/>
</dbReference>
<keyword evidence="3" id="KW-1185">Reference proteome</keyword>
<dbReference type="SUPFAM" id="SSF53335">
    <property type="entry name" value="S-adenosyl-L-methionine-dependent methyltransferases"/>
    <property type="match status" value="1"/>
</dbReference>
<reference evidence="2 3" key="1">
    <citation type="submission" date="2017-05" db="EMBL/GenBank/DDBJ databases">
        <authorList>
            <person name="Varghese N."/>
            <person name="Submissions S."/>
        </authorList>
    </citation>
    <scope>NUCLEOTIDE SEQUENCE [LARGE SCALE GENOMIC DNA]</scope>
    <source>
        <strain evidence="2 3">DSM 25457</strain>
    </source>
</reference>
<sequence length="1000" mass="110509">MPQTTYRKKLIEVALPLEAINTASAREKSIRHGHPSTLHLWWARRPLAACRAVLFSSLVNDPDDDPMYGHDENVAATERAKLFDLIEELVLWENSNNPKVINAARLEIARSIAANKVADKELADDTPLVANAPELPEEQAKYLPDPPPEYTAHDVRFKMPGLKPEQVNHFLAHYAPPVLDPFAGGGSIPLEAQRLGLRAYASDLNPVPVLINKALIEIPPRFAGQPPVNPEAQQGKLATKVYSGAEGLAEDVSYYGKWMRDEAEKRIGHLYPKVKVTQQMVDDGRPDLEPYIGQELTVIGYVWARTVESPNPAYSGRQVPLTNSFWLCTKKGKWAWVEPEVHGDGYTFKVRRGEPSKEEVSVIKAGTKLGRGSNFGCLLSNQPIQEDHIKAEGMAGRIGQRLMATVAVGKRERVFLDPRTVDEETAFSIERPSEVGAVGAELAKDKRALWCLLYGLTTFDKLYSDRQLLAMQTFAQLIREVREQVAHDAATDKSEIETYADALETYLAFAVSKSADYWSNLCTWRSDPKNLGIGHVFVYQALPMAWDFAECNPFSTSSGSWHKNLSWVISYLRAHNVGSVGLVRQLDAASAAYEAKEAIVSTDPPYYDNIGYSDLSDFFYVWLRSCLNSVHPDLFGTMVTPKSDELIASPYRHDGSSEAARNFFEEGLSEATKRLQAIAANGFPVTVYYAFKQSETTKTGETASTGWETMLTGLIGAGFAITGTWPLRTELGNRMIGSGTNALASSIALVCRPRSTDASMVTRRDFANALRIELPEAIKHLQSGNVAPVDLAQASIGPGMAVFSRYSKVVNADGSPMSVREALQLINQVLDESLVEQESDFDAETRFALRWFEQYGMSEGPFGDAETLAKAMAVSVTGIVESGIAASGAGKVRLLKRDELLPDWAPETDLRLTMWEVAQYLIRSLENDGEAATGTLLARIGSSNGEIARELAYRLYQTCEKKKLAEEARAYNGLVVSWPEIVKLSRQQAKDSNETQAEMF</sequence>
<evidence type="ECO:0000313" key="2">
    <source>
        <dbReference type="EMBL" id="SMP61414.1"/>
    </source>
</evidence>
<evidence type="ECO:0000313" key="3">
    <source>
        <dbReference type="Proteomes" id="UP001158067"/>
    </source>
</evidence>
<dbReference type="Pfam" id="PF06634">
    <property type="entry name" value="DUF1156"/>
    <property type="match status" value="1"/>
</dbReference>
<dbReference type="InterPro" id="IPR009537">
    <property type="entry name" value="DUF1156"/>
</dbReference>
<keyword evidence="2" id="KW-0808">Transferase</keyword>
<proteinExistence type="predicted"/>
<dbReference type="EMBL" id="FXUG01000007">
    <property type="protein sequence ID" value="SMP61414.1"/>
    <property type="molecule type" value="Genomic_DNA"/>
</dbReference>
<dbReference type="RefSeq" id="WP_283433172.1">
    <property type="nucleotide sequence ID" value="NZ_FXUG01000007.1"/>
</dbReference>